<gene>
    <name evidence="3" type="ORF">CCO02nite_07530</name>
</gene>
<feature type="region of interest" description="Disordered" evidence="1">
    <location>
        <begin position="1"/>
        <end position="21"/>
    </location>
</feature>
<evidence type="ECO:0000256" key="2">
    <source>
        <dbReference type="SAM" id="Phobius"/>
    </source>
</evidence>
<proteinExistence type="predicted"/>
<keyword evidence="2" id="KW-0472">Membrane</keyword>
<name>A0A511J7X0_9CELL</name>
<evidence type="ECO:0000313" key="3">
    <source>
        <dbReference type="EMBL" id="GEL94095.1"/>
    </source>
</evidence>
<evidence type="ECO:0000256" key="1">
    <source>
        <dbReference type="SAM" id="MobiDB-lite"/>
    </source>
</evidence>
<dbReference type="AlphaFoldDB" id="A0A511J7X0"/>
<keyword evidence="2" id="KW-0812">Transmembrane</keyword>
<evidence type="ECO:0000313" key="4">
    <source>
        <dbReference type="Proteomes" id="UP000321720"/>
    </source>
</evidence>
<comment type="caution">
    <text evidence="3">The sequence shown here is derived from an EMBL/GenBank/DDBJ whole genome shotgun (WGS) entry which is preliminary data.</text>
</comment>
<protein>
    <submittedName>
        <fullName evidence="3">Uncharacterized protein</fullName>
    </submittedName>
</protein>
<dbReference type="EMBL" id="BJWG01000002">
    <property type="protein sequence ID" value="GEL94095.1"/>
    <property type="molecule type" value="Genomic_DNA"/>
</dbReference>
<organism evidence="3 4">
    <name type="scientific">Cellulomonas composti</name>
    <dbReference type="NCBI Taxonomy" id="266130"/>
    <lineage>
        <taxon>Bacteria</taxon>
        <taxon>Bacillati</taxon>
        <taxon>Actinomycetota</taxon>
        <taxon>Actinomycetes</taxon>
        <taxon>Micrococcales</taxon>
        <taxon>Cellulomonadaceae</taxon>
        <taxon>Cellulomonas</taxon>
    </lineage>
</organism>
<accession>A0A511J7X0</accession>
<reference evidence="3 4" key="1">
    <citation type="submission" date="2019-07" db="EMBL/GenBank/DDBJ databases">
        <title>Whole genome shotgun sequence of Cellulomonas composti NBRC 100758.</title>
        <authorList>
            <person name="Hosoyama A."/>
            <person name="Uohara A."/>
            <person name="Ohji S."/>
            <person name="Ichikawa N."/>
        </authorList>
    </citation>
    <scope>NUCLEOTIDE SEQUENCE [LARGE SCALE GENOMIC DNA]</scope>
    <source>
        <strain evidence="3 4">NBRC 100758</strain>
    </source>
</reference>
<keyword evidence="2" id="KW-1133">Transmembrane helix</keyword>
<sequence>MTPAALSSTHKEPDVSAVTSSAAPALPVRVRVRHAVETVRWAPAPRWEGSFADRMRFVAYLGGSMVAWTLAGVGAAAIFGAILR</sequence>
<dbReference type="Proteomes" id="UP000321720">
    <property type="component" value="Unassembled WGS sequence"/>
</dbReference>
<keyword evidence="4" id="KW-1185">Reference proteome</keyword>
<feature type="transmembrane region" description="Helical" evidence="2">
    <location>
        <begin position="57"/>
        <end position="83"/>
    </location>
</feature>